<protein>
    <submittedName>
        <fullName evidence="1">Glycoside hydrolase family 95 protein</fullName>
    </submittedName>
</protein>
<evidence type="ECO:0000313" key="2">
    <source>
        <dbReference type="Proteomes" id="UP001380953"/>
    </source>
</evidence>
<sequence>MKSNQTYKLWYKQPAQRWEEALPAGNGRLGAMVFGGERRERLQLNEDTLWSGFPRDKVNYDAQRYLKQVRELIFAGKYDEAEKIINLRMLGWNTEAYQPLGDLYIDRIGGGEATDYERELDLTNGVLTTAFTADGVRFTREVWISEPDQVLAVVLSADQAGSIDVDVSLESLLPYETASYTDGRLAIKGMAPSHVETNYFRDHPEAILFEEGLGMRFEAQLKTQAEGGEVRAVEGRIEIRRADRVVLLLAAATNFESYDKLPESGSRRPDRLCEAWLKAASTWDEKTLRERHIRDHAALFGRVELDLGGNERAELPTDERLEAYKQGAVDPALEALYFHYGRYLLMGSSRPGTQPANLQGIWNHQIEPPWNSNYTSNINVQMNYWPAESVNLGECHEPMLKMIGELAQAGRRTAKIHYGTRGWAAHHNVDLWRMSTPSGGDASWAFWPMGGLWLTSHLWEHYLFTKDQAFLRNEAYPILREAALFALDWLVEGPDGQLTTAPSTSPENRFVTESGEACSTAFGSAMDLTLIRDVMEHVIEAEGILGLNSAEAAEFRSALQRLQPLQVGSDGRLLEWGAELKEHEPGHRHVSHLYGVYPGRSINSEQTPELLEAAKASLAARIANGGGHTGWSCAWLINLYARLLDGESAHHFVHTLLARSTHPNLFDDHPPFQIDGNFGGTAGIAELLLQSHLDELHLLPALPSAWPDGSVRGLRARGGYTVSLKWQNGQIQSAEITADFSGPIRLRTHRAFEGSSPVVSTSSESTQFARTLSLAAGESIALAFE</sequence>
<accession>A0ACC6PGU0</accession>
<comment type="caution">
    <text evidence="1">The sequence shown here is derived from an EMBL/GenBank/DDBJ whole genome shotgun (WGS) entry which is preliminary data.</text>
</comment>
<gene>
    <name evidence="1" type="ORF">WKI47_19130</name>
</gene>
<keyword evidence="1" id="KW-0378">Hydrolase</keyword>
<organism evidence="1 2">
    <name type="scientific">Saccharibacillus sacchari</name>
    <dbReference type="NCBI Taxonomy" id="456493"/>
    <lineage>
        <taxon>Bacteria</taxon>
        <taxon>Bacillati</taxon>
        <taxon>Bacillota</taxon>
        <taxon>Bacilli</taxon>
        <taxon>Bacillales</taxon>
        <taxon>Paenibacillaceae</taxon>
        <taxon>Saccharibacillus</taxon>
    </lineage>
</organism>
<keyword evidence="2" id="KW-1185">Reference proteome</keyword>
<dbReference type="Proteomes" id="UP001380953">
    <property type="component" value="Unassembled WGS sequence"/>
</dbReference>
<name>A0ACC6PGU0_9BACL</name>
<evidence type="ECO:0000313" key="1">
    <source>
        <dbReference type="EMBL" id="MEJ8306018.1"/>
    </source>
</evidence>
<reference evidence="1" key="1">
    <citation type="submission" date="2024-03" db="EMBL/GenBank/DDBJ databases">
        <title>Whole genome sequecning of epiphytes from Marcgravia umbellata leaves.</title>
        <authorList>
            <person name="Kumar G."/>
            <person name="Savka M.A."/>
        </authorList>
    </citation>
    <scope>NUCLEOTIDE SEQUENCE</scope>
    <source>
        <strain evidence="1">RIT_BL5</strain>
    </source>
</reference>
<dbReference type="EMBL" id="JBBKAR010000048">
    <property type="protein sequence ID" value="MEJ8306018.1"/>
    <property type="molecule type" value="Genomic_DNA"/>
</dbReference>
<proteinExistence type="predicted"/>